<protein>
    <submittedName>
        <fullName evidence="13">Zinc ABC transporter ATP-binding protein ZnuC</fullName>
    </submittedName>
</protein>
<keyword evidence="10" id="KW-0472">Membrane</keyword>
<feature type="domain" description="ABC transporter" evidence="12">
    <location>
        <begin position="6"/>
        <end position="221"/>
    </location>
</feature>
<keyword evidence="7" id="KW-0864">Zinc transport</keyword>
<dbReference type="GO" id="GO:0005524">
    <property type="term" value="F:ATP binding"/>
    <property type="evidence" value="ECO:0007669"/>
    <property type="project" value="UniProtKB-KW"/>
</dbReference>
<dbReference type="InterPro" id="IPR050153">
    <property type="entry name" value="Metal_Ion_Import_ABC"/>
</dbReference>
<evidence type="ECO:0000256" key="2">
    <source>
        <dbReference type="ARBA" id="ARBA00022475"/>
    </source>
</evidence>
<dbReference type="RefSeq" id="WP_226754483.1">
    <property type="nucleotide sequence ID" value="NZ_JAJATW010000012.1"/>
</dbReference>
<keyword evidence="1" id="KW-0813">Transport</keyword>
<name>A0A9X1LD53_9GAMM</name>
<accession>A0A9X1LD53</accession>
<evidence type="ECO:0000256" key="8">
    <source>
        <dbReference type="ARBA" id="ARBA00022967"/>
    </source>
</evidence>
<dbReference type="PROSITE" id="PS50893">
    <property type="entry name" value="ABC_TRANSPORTER_2"/>
    <property type="match status" value="1"/>
</dbReference>
<dbReference type="NCBIfam" id="NF007090">
    <property type="entry name" value="PRK09544.1"/>
    <property type="match status" value="1"/>
</dbReference>
<keyword evidence="4" id="KW-0547">Nucleotide-binding</keyword>
<reference evidence="13" key="1">
    <citation type="submission" date="2021-10" db="EMBL/GenBank/DDBJ databases">
        <title>Marinomonas pontica sp. nov., isolated from the Black Sea.</title>
        <authorList>
            <person name="Zhao L.-H."/>
            <person name="Xue J.-H."/>
        </authorList>
    </citation>
    <scope>NUCLEOTIDE SEQUENCE</scope>
    <source>
        <strain evidence="13">E8</strain>
    </source>
</reference>
<dbReference type="Pfam" id="PF00005">
    <property type="entry name" value="ABC_tran"/>
    <property type="match status" value="1"/>
</dbReference>
<evidence type="ECO:0000256" key="4">
    <source>
        <dbReference type="ARBA" id="ARBA00022741"/>
    </source>
</evidence>
<dbReference type="InterPro" id="IPR003439">
    <property type="entry name" value="ABC_transporter-like_ATP-bd"/>
</dbReference>
<evidence type="ECO:0000256" key="5">
    <source>
        <dbReference type="ARBA" id="ARBA00022833"/>
    </source>
</evidence>
<comment type="caution">
    <text evidence="13">The sequence shown here is derived from an EMBL/GenBank/DDBJ whole genome shotgun (WGS) entry which is preliminary data.</text>
</comment>
<evidence type="ECO:0000313" key="14">
    <source>
        <dbReference type="Proteomes" id="UP001139095"/>
    </source>
</evidence>
<keyword evidence="14" id="KW-1185">Reference proteome</keyword>
<dbReference type="Proteomes" id="UP001139095">
    <property type="component" value="Unassembled WGS sequence"/>
</dbReference>
<keyword evidence="9" id="KW-0406">Ion transport</keyword>
<evidence type="ECO:0000256" key="9">
    <source>
        <dbReference type="ARBA" id="ARBA00023065"/>
    </source>
</evidence>
<sequence length="266" mass="28946">MSKQLVAFDKIGITFNDRVLLNNIDMAINEGEIVTLIGPNGSGKSTLIRTLLGLQEATSGQLFRHKTLRIGYMPQKLHIDPTLPLTVKHFLALVRGVDKAQILPTLEKVGIAHLLNSQVHVLSGGETQRVLLARALLNKPNLLVLDEPVQGVDVNGQVELYNLIESIRNELGCGVLMVSHDLHLVMAKTDTVVCINQHVCCSGSPQHVTKHPEYQALFGVPGADESIAIYAHQHDHVHDEHGDVLSANDKASNNTAPSSHANCHHA</sequence>
<dbReference type="AlphaFoldDB" id="A0A9X1LD53"/>
<evidence type="ECO:0000256" key="11">
    <source>
        <dbReference type="SAM" id="MobiDB-lite"/>
    </source>
</evidence>
<dbReference type="PANTHER" id="PTHR42734:SF9">
    <property type="entry name" value="ZINC IMPORT ATP-BINDING PROTEIN ZNUC"/>
    <property type="match status" value="1"/>
</dbReference>
<feature type="compositionally biased region" description="Polar residues" evidence="11">
    <location>
        <begin position="249"/>
        <end position="266"/>
    </location>
</feature>
<evidence type="ECO:0000256" key="1">
    <source>
        <dbReference type="ARBA" id="ARBA00022448"/>
    </source>
</evidence>
<evidence type="ECO:0000313" key="13">
    <source>
        <dbReference type="EMBL" id="MCB5162132.1"/>
    </source>
</evidence>
<keyword evidence="6 13" id="KW-0067">ATP-binding</keyword>
<keyword evidence="2" id="KW-1003">Cell membrane</keyword>
<evidence type="ECO:0000256" key="6">
    <source>
        <dbReference type="ARBA" id="ARBA00022840"/>
    </source>
</evidence>
<dbReference type="GO" id="GO:0010043">
    <property type="term" value="P:response to zinc ion"/>
    <property type="evidence" value="ECO:0007669"/>
    <property type="project" value="TreeGrafter"/>
</dbReference>
<dbReference type="PANTHER" id="PTHR42734">
    <property type="entry name" value="METAL TRANSPORT SYSTEM ATP-BINDING PROTEIN TM_0124-RELATED"/>
    <property type="match status" value="1"/>
</dbReference>
<dbReference type="Gene3D" id="3.40.50.300">
    <property type="entry name" value="P-loop containing nucleotide triphosphate hydrolases"/>
    <property type="match status" value="1"/>
</dbReference>
<keyword evidence="3" id="KW-0997">Cell inner membrane</keyword>
<keyword evidence="5" id="KW-0862">Zinc</keyword>
<evidence type="ECO:0000256" key="10">
    <source>
        <dbReference type="ARBA" id="ARBA00023136"/>
    </source>
</evidence>
<dbReference type="SUPFAM" id="SSF52540">
    <property type="entry name" value="P-loop containing nucleoside triphosphate hydrolases"/>
    <property type="match status" value="1"/>
</dbReference>
<evidence type="ECO:0000256" key="7">
    <source>
        <dbReference type="ARBA" id="ARBA00022906"/>
    </source>
</evidence>
<evidence type="ECO:0000256" key="3">
    <source>
        <dbReference type="ARBA" id="ARBA00022519"/>
    </source>
</evidence>
<keyword evidence="8" id="KW-1278">Translocase</keyword>
<feature type="region of interest" description="Disordered" evidence="11">
    <location>
        <begin position="245"/>
        <end position="266"/>
    </location>
</feature>
<dbReference type="SMART" id="SM00382">
    <property type="entry name" value="AAA"/>
    <property type="match status" value="1"/>
</dbReference>
<dbReference type="InterPro" id="IPR003593">
    <property type="entry name" value="AAA+_ATPase"/>
</dbReference>
<gene>
    <name evidence="13" type="primary">znuC</name>
    <name evidence="13" type="ORF">LG368_09480</name>
</gene>
<dbReference type="GO" id="GO:0016887">
    <property type="term" value="F:ATP hydrolysis activity"/>
    <property type="evidence" value="ECO:0007669"/>
    <property type="project" value="InterPro"/>
</dbReference>
<organism evidence="13 14">
    <name type="scientific">Marinomonas algarum</name>
    <dbReference type="NCBI Taxonomy" id="2883105"/>
    <lineage>
        <taxon>Bacteria</taxon>
        <taxon>Pseudomonadati</taxon>
        <taxon>Pseudomonadota</taxon>
        <taxon>Gammaproteobacteria</taxon>
        <taxon>Oceanospirillales</taxon>
        <taxon>Oceanospirillaceae</taxon>
        <taxon>Marinomonas</taxon>
    </lineage>
</organism>
<dbReference type="GO" id="GO:0006829">
    <property type="term" value="P:zinc ion transport"/>
    <property type="evidence" value="ECO:0007669"/>
    <property type="project" value="UniProtKB-KW"/>
</dbReference>
<dbReference type="EMBL" id="JAJATW010000012">
    <property type="protein sequence ID" value="MCB5162132.1"/>
    <property type="molecule type" value="Genomic_DNA"/>
</dbReference>
<dbReference type="InterPro" id="IPR027417">
    <property type="entry name" value="P-loop_NTPase"/>
</dbReference>
<dbReference type="FunFam" id="3.40.50.300:FF:000392">
    <property type="entry name" value="Zinc import ATP-binding protein ZnuC"/>
    <property type="match status" value="1"/>
</dbReference>
<proteinExistence type="predicted"/>
<evidence type="ECO:0000259" key="12">
    <source>
        <dbReference type="PROSITE" id="PS50893"/>
    </source>
</evidence>